<reference evidence="1" key="1">
    <citation type="submission" date="2013-08" db="EMBL/GenBank/DDBJ databases">
        <authorList>
            <person name="Mendez C."/>
            <person name="Richter M."/>
            <person name="Ferrer M."/>
            <person name="Sanchez J."/>
        </authorList>
    </citation>
    <scope>NUCLEOTIDE SEQUENCE</scope>
</reference>
<gene>
    <name evidence="1" type="ORF">B1A_12450</name>
</gene>
<reference evidence="1" key="2">
    <citation type="journal article" date="2014" name="ISME J.">
        <title>Microbial stratification in low pH oxic and suboxic macroscopic growths along an acid mine drainage.</title>
        <authorList>
            <person name="Mendez-Garcia C."/>
            <person name="Mesa V."/>
            <person name="Sprenger R.R."/>
            <person name="Richter M."/>
            <person name="Diez M.S."/>
            <person name="Solano J."/>
            <person name="Bargiela R."/>
            <person name="Golyshina O.V."/>
            <person name="Manteca A."/>
            <person name="Ramos J.L."/>
            <person name="Gallego J.R."/>
            <person name="Llorente I."/>
            <person name="Martins Dos Santos V.A."/>
            <person name="Jensen O.N."/>
            <person name="Pelaez A.I."/>
            <person name="Sanchez J."/>
            <person name="Ferrer M."/>
        </authorList>
    </citation>
    <scope>NUCLEOTIDE SEQUENCE</scope>
</reference>
<protein>
    <recommendedName>
        <fullName evidence="2">DUF4430 domain-containing protein</fullName>
    </recommendedName>
</protein>
<name>T1A8D0_9ZZZZ</name>
<proteinExistence type="predicted"/>
<accession>T1A8D0</accession>
<evidence type="ECO:0000313" key="1">
    <source>
        <dbReference type="EMBL" id="EQD53267.1"/>
    </source>
</evidence>
<dbReference type="AlphaFoldDB" id="T1A8D0"/>
<dbReference type="EMBL" id="AUZX01009043">
    <property type="protein sequence ID" value="EQD53267.1"/>
    <property type="molecule type" value="Genomic_DNA"/>
</dbReference>
<feature type="non-terminal residue" evidence="1">
    <location>
        <position position="1"/>
    </location>
</feature>
<organism evidence="1">
    <name type="scientific">mine drainage metagenome</name>
    <dbReference type="NCBI Taxonomy" id="410659"/>
    <lineage>
        <taxon>unclassified sequences</taxon>
        <taxon>metagenomes</taxon>
        <taxon>ecological metagenomes</taxon>
    </lineage>
</organism>
<sequence length="129" mass="13515">GGGGQQCGSGHRVEVVVELASKKVVDSCVSFAAAEIPAETAMKRSGIEFATKHFSFGDAICQIDHEPSAYTHCFASGQPYWALFTWSGEGPWKVAQTGVSGIQLRPGDALGWHFGTGSPAAPPKPPQGK</sequence>
<evidence type="ECO:0008006" key="2">
    <source>
        <dbReference type="Google" id="ProtNLM"/>
    </source>
</evidence>
<comment type="caution">
    <text evidence="1">The sequence shown here is derived from an EMBL/GenBank/DDBJ whole genome shotgun (WGS) entry which is preliminary data.</text>
</comment>